<sequence length="283" mass="30704">MSASYWNQVVADGLTVPTDRPLGDLTAELTRMLGDPDPDRRDEIALPTLCTWIERGVYDDLLLGLGDGMSAGLRVGIETPGTDDVFRRSFSALVLGVCLDRANTHDLVPLSTVLDWGDRLATWLLREQDLRGFVEGKGWAHAVAHGADALGSLGESPHLGASELTVLLDVVADRVLAEPLPHQSPLDHGELDRLAIATLRLLRRDLLSLGVLEPWVNRVAGAASDAMAGPGDQDPYPRWNHAEGFLRALYVQLALTTRPPAVRADLVLVVVDALRRTNHAFLA</sequence>
<dbReference type="Pfam" id="PF10978">
    <property type="entry name" value="DUF2785"/>
    <property type="match status" value="1"/>
</dbReference>
<protein>
    <recommendedName>
        <fullName evidence="3">DUF2785 domain-containing protein</fullName>
    </recommendedName>
</protein>
<evidence type="ECO:0000313" key="2">
    <source>
        <dbReference type="Proteomes" id="UP000077868"/>
    </source>
</evidence>
<dbReference type="OrthoDB" id="7619731at2"/>
<gene>
    <name evidence="1" type="ORF">I601_3965</name>
</gene>
<dbReference type="Proteomes" id="UP000077868">
    <property type="component" value="Chromosome"/>
</dbReference>
<reference evidence="1 2" key="1">
    <citation type="submission" date="2016-03" db="EMBL/GenBank/DDBJ databases">
        <title>Complete genome sequence of a soil Actinobacterium, Nocardioides dokdonensis FR1436.</title>
        <authorList>
            <person name="Kwon S.-K."/>
            <person name="Kim K."/>
            <person name="Kim J.F."/>
        </authorList>
    </citation>
    <scope>NUCLEOTIDE SEQUENCE [LARGE SCALE GENOMIC DNA]</scope>
    <source>
        <strain evidence="1 2">FR1436</strain>
    </source>
</reference>
<dbReference type="EMBL" id="CP015079">
    <property type="protein sequence ID" value="ANH40362.1"/>
    <property type="molecule type" value="Genomic_DNA"/>
</dbReference>
<dbReference type="KEGG" id="ndk:I601_3965"/>
<dbReference type="InterPro" id="IPR021247">
    <property type="entry name" value="DUF2785"/>
</dbReference>
<accession>A0A1A9GRY3</accession>
<evidence type="ECO:0000313" key="1">
    <source>
        <dbReference type="EMBL" id="ANH40362.1"/>
    </source>
</evidence>
<dbReference type="PATRIC" id="fig|1300347.3.peg.3970"/>
<proteinExistence type="predicted"/>
<dbReference type="RefSeq" id="WP_068113549.1">
    <property type="nucleotide sequence ID" value="NZ_CP015079.1"/>
</dbReference>
<name>A0A1A9GRY3_9ACTN</name>
<organism evidence="1 2">
    <name type="scientific">Nocardioides dokdonensis FR1436</name>
    <dbReference type="NCBI Taxonomy" id="1300347"/>
    <lineage>
        <taxon>Bacteria</taxon>
        <taxon>Bacillati</taxon>
        <taxon>Actinomycetota</taxon>
        <taxon>Actinomycetes</taxon>
        <taxon>Propionibacteriales</taxon>
        <taxon>Nocardioidaceae</taxon>
        <taxon>Nocardioides</taxon>
    </lineage>
</organism>
<dbReference type="STRING" id="1300347.I601_3965"/>
<keyword evidence="2" id="KW-1185">Reference proteome</keyword>
<dbReference type="AlphaFoldDB" id="A0A1A9GRY3"/>
<evidence type="ECO:0008006" key="3">
    <source>
        <dbReference type="Google" id="ProtNLM"/>
    </source>
</evidence>